<dbReference type="OrthoDB" id="9801588at2"/>
<gene>
    <name evidence="2" type="ORF">POI8812_03332</name>
</gene>
<dbReference type="InterPro" id="IPR008621">
    <property type="entry name" value="Cbb3-typ_cyt_oxidase_comp"/>
</dbReference>
<dbReference type="CDD" id="cd01324">
    <property type="entry name" value="cbb3_Oxidase_CcoQ"/>
    <property type="match status" value="1"/>
</dbReference>
<keyword evidence="3" id="KW-1185">Reference proteome</keyword>
<dbReference type="AlphaFoldDB" id="A0A2R8AG08"/>
<protein>
    <recommendedName>
        <fullName evidence="4">Cbb3-type cytochrome c oxidase subunit 3</fullName>
    </recommendedName>
</protein>
<name>A0A2R8AG08_9RHOB</name>
<evidence type="ECO:0000256" key="1">
    <source>
        <dbReference type="SAM" id="Phobius"/>
    </source>
</evidence>
<reference evidence="2 3" key="1">
    <citation type="submission" date="2018-03" db="EMBL/GenBank/DDBJ databases">
        <authorList>
            <person name="Keele B.F."/>
        </authorList>
    </citation>
    <scope>NUCLEOTIDE SEQUENCE [LARGE SCALE GENOMIC DNA]</scope>
    <source>
        <strain evidence="2 3">CeCT 8812</strain>
    </source>
</reference>
<evidence type="ECO:0000313" key="3">
    <source>
        <dbReference type="Proteomes" id="UP000244932"/>
    </source>
</evidence>
<sequence>MHSDYQVLRTFADSWGLAYMFAVFVIVVCWTLRPGGKVLSNDAAQVPFREKEDITDV</sequence>
<evidence type="ECO:0000313" key="2">
    <source>
        <dbReference type="EMBL" id="SPF30985.1"/>
    </source>
</evidence>
<accession>A0A2R8AG08</accession>
<organism evidence="2 3">
    <name type="scientific">Pontivivens insulae</name>
    <dbReference type="NCBI Taxonomy" id="1639689"/>
    <lineage>
        <taxon>Bacteria</taxon>
        <taxon>Pseudomonadati</taxon>
        <taxon>Pseudomonadota</taxon>
        <taxon>Alphaproteobacteria</taxon>
        <taxon>Rhodobacterales</taxon>
        <taxon>Paracoccaceae</taxon>
        <taxon>Pontivivens</taxon>
    </lineage>
</organism>
<dbReference type="Pfam" id="PF05545">
    <property type="entry name" value="FixQ"/>
    <property type="match status" value="1"/>
</dbReference>
<keyword evidence="1" id="KW-0812">Transmembrane</keyword>
<keyword evidence="1" id="KW-0472">Membrane</keyword>
<feature type="transmembrane region" description="Helical" evidence="1">
    <location>
        <begin position="15"/>
        <end position="32"/>
    </location>
</feature>
<evidence type="ECO:0008006" key="4">
    <source>
        <dbReference type="Google" id="ProtNLM"/>
    </source>
</evidence>
<dbReference type="Proteomes" id="UP000244932">
    <property type="component" value="Unassembled WGS sequence"/>
</dbReference>
<keyword evidence="1" id="KW-1133">Transmembrane helix</keyword>
<dbReference type="EMBL" id="OMKW01000004">
    <property type="protein sequence ID" value="SPF30985.1"/>
    <property type="molecule type" value="Genomic_DNA"/>
</dbReference>
<proteinExistence type="predicted"/>
<dbReference type="RefSeq" id="WP_108783668.1">
    <property type="nucleotide sequence ID" value="NZ_OMKW01000004.1"/>
</dbReference>